<name>A0A517L039_9PEZI</name>
<proteinExistence type="predicted"/>
<evidence type="ECO:0000313" key="3">
    <source>
        <dbReference type="Proteomes" id="UP000316270"/>
    </source>
</evidence>
<sequence length="179" mass="21363">MDHRVKSGSPWPFSTKGKPNQKPSKHPLKMTAADLQKPTQKLKEEDPTADHPATGTNPKKKAKPVRRRRLTKASIMRRRTTFCKLPRELRQDILWKVVEDSDLTAKPDHFSSFFVLNEKNMEFEKWAKKVKSLKKGVDVDMEYVIKKWRDVHMELNPQWEEEVRAYREWLNPKEKKWLW</sequence>
<keyword evidence="3" id="KW-1185">Reference proteome</keyword>
<feature type="compositionally biased region" description="Basic residues" evidence="1">
    <location>
        <begin position="58"/>
        <end position="68"/>
    </location>
</feature>
<reference evidence="2 3" key="1">
    <citation type="submission" date="2019-07" db="EMBL/GenBank/DDBJ databases">
        <title>Finished genome of Venturia effusa.</title>
        <authorList>
            <person name="Young C.A."/>
            <person name="Cox M.P."/>
            <person name="Ganley A.R.D."/>
            <person name="David W.J."/>
        </authorList>
    </citation>
    <scope>NUCLEOTIDE SEQUENCE [LARGE SCALE GENOMIC DNA]</scope>
    <source>
        <strain evidence="3">albino</strain>
    </source>
</reference>
<dbReference type="AlphaFoldDB" id="A0A517L039"/>
<feature type="region of interest" description="Disordered" evidence="1">
    <location>
        <begin position="1"/>
        <end position="68"/>
    </location>
</feature>
<gene>
    <name evidence="2" type="ORF">FKW77_009512</name>
</gene>
<protein>
    <submittedName>
        <fullName evidence="2">Uncharacterized protein</fullName>
    </submittedName>
</protein>
<evidence type="ECO:0000313" key="2">
    <source>
        <dbReference type="EMBL" id="QDS69010.1"/>
    </source>
</evidence>
<dbReference type="EMBL" id="CP042186">
    <property type="protein sequence ID" value="QDS69010.1"/>
    <property type="molecule type" value="Genomic_DNA"/>
</dbReference>
<dbReference type="Proteomes" id="UP000316270">
    <property type="component" value="Chromosome 2"/>
</dbReference>
<evidence type="ECO:0000256" key="1">
    <source>
        <dbReference type="SAM" id="MobiDB-lite"/>
    </source>
</evidence>
<organism evidence="2 3">
    <name type="scientific">Venturia effusa</name>
    <dbReference type="NCBI Taxonomy" id="50376"/>
    <lineage>
        <taxon>Eukaryota</taxon>
        <taxon>Fungi</taxon>
        <taxon>Dikarya</taxon>
        <taxon>Ascomycota</taxon>
        <taxon>Pezizomycotina</taxon>
        <taxon>Dothideomycetes</taxon>
        <taxon>Pleosporomycetidae</taxon>
        <taxon>Venturiales</taxon>
        <taxon>Venturiaceae</taxon>
        <taxon>Venturia</taxon>
    </lineage>
</organism>
<accession>A0A517L039</accession>